<reference evidence="1 2" key="1">
    <citation type="submission" date="2013-03" db="EMBL/GenBank/DDBJ databases">
        <title>Assembly of a new bacterial strain Brevibacillus borstelensis AK1.</title>
        <authorList>
            <person name="Rajan I."/>
            <person name="PoliReddy D."/>
            <person name="Sugumar T."/>
            <person name="Rathinam K."/>
            <person name="Alqarawi S."/>
            <person name="Khalil A.B."/>
            <person name="Sivakumar N."/>
        </authorList>
    </citation>
    <scope>NUCLEOTIDE SEQUENCE [LARGE SCALE GENOMIC DNA]</scope>
    <source>
        <strain evidence="1 2">AK1</strain>
    </source>
</reference>
<keyword evidence="2" id="KW-1185">Reference proteome</keyword>
<gene>
    <name evidence="1" type="ORF">I532_03050</name>
</gene>
<dbReference type="RefSeq" id="WP_003386318.1">
    <property type="nucleotide sequence ID" value="NZ_APBN01000001.1"/>
</dbReference>
<dbReference type="EMBL" id="APBN01000001">
    <property type="protein sequence ID" value="EMT54548.1"/>
    <property type="molecule type" value="Genomic_DNA"/>
</dbReference>
<name>M8DLQ4_9BACL</name>
<dbReference type="OrthoDB" id="2828299at2"/>
<accession>M8DLQ4</accession>
<sequence>MQDGKELEYCNLSVWFDRKTLYAMLQFLVNAGATVTWKETKEHFHLLVCTQDGRAEWRLQRVNGVYRWQQPDCSVRDTRVALILYRFIQKAKGHVVVKMLHESGLLIKHIRYGEAVRIVEIKGAEKKVIYEKACSVTMDQVIAALKRRDAEERIPVLRLELDYELATLYDALHAKDTAQIRRSTERLKQLRKEMLLLEA</sequence>
<evidence type="ECO:0000313" key="2">
    <source>
        <dbReference type="Proteomes" id="UP000012081"/>
    </source>
</evidence>
<dbReference type="PATRIC" id="fig|1300222.3.peg.648"/>
<evidence type="ECO:0000313" key="1">
    <source>
        <dbReference type="EMBL" id="EMT54548.1"/>
    </source>
</evidence>
<organism evidence="1 2">
    <name type="scientific">Brevibacillus borstelensis AK1</name>
    <dbReference type="NCBI Taxonomy" id="1300222"/>
    <lineage>
        <taxon>Bacteria</taxon>
        <taxon>Bacillati</taxon>
        <taxon>Bacillota</taxon>
        <taxon>Bacilli</taxon>
        <taxon>Bacillales</taxon>
        <taxon>Paenibacillaceae</taxon>
        <taxon>Brevibacillus</taxon>
    </lineage>
</organism>
<proteinExistence type="predicted"/>
<comment type="caution">
    <text evidence="1">The sequence shown here is derived from an EMBL/GenBank/DDBJ whole genome shotgun (WGS) entry which is preliminary data.</text>
</comment>
<protein>
    <submittedName>
        <fullName evidence="1">Uncharacterized protein</fullName>
    </submittedName>
</protein>
<dbReference type="GeneID" id="89499080"/>
<dbReference type="STRING" id="1300222.I532_03050"/>
<dbReference type="AlphaFoldDB" id="M8DLQ4"/>
<dbReference type="Proteomes" id="UP000012081">
    <property type="component" value="Unassembled WGS sequence"/>
</dbReference>